<evidence type="ECO:0000313" key="2">
    <source>
        <dbReference type="EMBL" id="OCK72813.1"/>
    </source>
</evidence>
<feature type="region of interest" description="Disordered" evidence="1">
    <location>
        <begin position="1"/>
        <end position="31"/>
    </location>
</feature>
<evidence type="ECO:0000313" key="3">
    <source>
        <dbReference type="Proteomes" id="UP000250266"/>
    </source>
</evidence>
<proteinExistence type="predicted"/>
<dbReference type="AlphaFoldDB" id="A0A8E2J7Y0"/>
<dbReference type="Proteomes" id="UP000250266">
    <property type="component" value="Unassembled WGS sequence"/>
</dbReference>
<keyword evidence="3" id="KW-1185">Reference proteome</keyword>
<accession>A0A8E2J7Y0</accession>
<sequence length="54" mass="5645">MAETGHLLGLPASRAPGERTPRARSGVQGHKERLRAIPAIRFLSAPQGLVGAST</sequence>
<reference evidence="2 3" key="1">
    <citation type="journal article" date="2016" name="Nat. Commun.">
        <title>Ectomycorrhizal ecology is imprinted in the genome of the dominant symbiotic fungus Cenococcum geophilum.</title>
        <authorList>
            <consortium name="DOE Joint Genome Institute"/>
            <person name="Peter M."/>
            <person name="Kohler A."/>
            <person name="Ohm R.A."/>
            <person name="Kuo A."/>
            <person name="Krutzmann J."/>
            <person name="Morin E."/>
            <person name="Arend M."/>
            <person name="Barry K.W."/>
            <person name="Binder M."/>
            <person name="Choi C."/>
            <person name="Clum A."/>
            <person name="Copeland A."/>
            <person name="Grisel N."/>
            <person name="Haridas S."/>
            <person name="Kipfer T."/>
            <person name="LaButti K."/>
            <person name="Lindquist E."/>
            <person name="Lipzen A."/>
            <person name="Maire R."/>
            <person name="Meier B."/>
            <person name="Mihaltcheva S."/>
            <person name="Molinier V."/>
            <person name="Murat C."/>
            <person name="Poggeler S."/>
            <person name="Quandt C.A."/>
            <person name="Sperisen C."/>
            <person name="Tritt A."/>
            <person name="Tisserant E."/>
            <person name="Crous P.W."/>
            <person name="Henrissat B."/>
            <person name="Nehls U."/>
            <person name="Egli S."/>
            <person name="Spatafora J.W."/>
            <person name="Grigoriev I.V."/>
            <person name="Martin F.M."/>
        </authorList>
    </citation>
    <scope>NUCLEOTIDE SEQUENCE [LARGE SCALE GENOMIC DNA]</scope>
    <source>
        <strain evidence="2 3">CBS 459.81</strain>
    </source>
</reference>
<dbReference type="EMBL" id="KV746404">
    <property type="protein sequence ID" value="OCK72813.1"/>
    <property type="molecule type" value="Genomic_DNA"/>
</dbReference>
<name>A0A8E2J7Y0_9PEZI</name>
<protein>
    <submittedName>
        <fullName evidence="2">Uncharacterized protein</fullName>
    </submittedName>
</protein>
<gene>
    <name evidence="2" type="ORF">K432DRAFT_411438</name>
</gene>
<organism evidence="2 3">
    <name type="scientific">Lepidopterella palustris CBS 459.81</name>
    <dbReference type="NCBI Taxonomy" id="1314670"/>
    <lineage>
        <taxon>Eukaryota</taxon>
        <taxon>Fungi</taxon>
        <taxon>Dikarya</taxon>
        <taxon>Ascomycota</taxon>
        <taxon>Pezizomycotina</taxon>
        <taxon>Dothideomycetes</taxon>
        <taxon>Pleosporomycetidae</taxon>
        <taxon>Mytilinidiales</taxon>
        <taxon>Argynnaceae</taxon>
        <taxon>Lepidopterella</taxon>
    </lineage>
</organism>
<evidence type="ECO:0000256" key="1">
    <source>
        <dbReference type="SAM" id="MobiDB-lite"/>
    </source>
</evidence>